<name>A0AAV3RT13_LITER</name>
<organism evidence="1 2">
    <name type="scientific">Lithospermum erythrorhizon</name>
    <name type="common">Purple gromwell</name>
    <name type="synonym">Lithospermum officinale var. erythrorhizon</name>
    <dbReference type="NCBI Taxonomy" id="34254"/>
    <lineage>
        <taxon>Eukaryota</taxon>
        <taxon>Viridiplantae</taxon>
        <taxon>Streptophyta</taxon>
        <taxon>Embryophyta</taxon>
        <taxon>Tracheophyta</taxon>
        <taxon>Spermatophyta</taxon>
        <taxon>Magnoliopsida</taxon>
        <taxon>eudicotyledons</taxon>
        <taxon>Gunneridae</taxon>
        <taxon>Pentapetalae</taxon>
        <taxon>asterids</taxon>
        <taxon>lamiids</taxon>
        <taxon>Boraginales</taxon>
        <taxon>Boraginaceae</taxon>
        <taxon>Boraginoideae</taxon>
        <taxon>Lithospermeae</taxon>
        <taxon>Lithospermum</taxon>
    </lineage>
</organism>
<keyword evidence="2" id="KW-1185">Reference proteome</keyword>
<sequence>MDWLAAHYASLDCRENKAHGMLRKGCKGYIAIIIDITRGNLRLVDIHIVREFPDVFLEDLNGLPPDRDIEFSI</sequence>
<accession>A0AAV3RT13</accession>
<dbReference type="EMBL" id="BAABME010028760">
    <property type="protein sequence ID" value="GAA0181882.1"/>
    <property type="molecule type" value="Genomic_DNA"/>
</dbReference>
<evidence type="ECO:0000313" key="2">
    <source>
        <dbReference type="Proteomes" id="UP001454036"/>
    </source>
</evidence>
<comment type="caution">
    <text evidence="1">The sequence shown here is derived from an EMBL/GenBank/DDBJ whole genome shotgun (WGS) entry which is preliminary data.</text>
</comment>
<dbReference type="Proteomes" id="UP001454036">
    <property type="component" value="Unassembled WGS sequence"/>
</dbReference>
<dbReference type="AlphaFoldDB" id="A0AAV3RT13"/>
<evidence type="ECO:0000313" key="1">
    <source>
        <dbReference type="EMBL" id="GAA0181882.1"/>
    </source>
</evidence>
<reference evidence="1 2" key="1">
    <citation type="submission" date="2024-01" db="EMBL/GenBank/DDBJ databases">
        <title>The complete chloroplast genome sequence of Lithospermum erythrorhizon: insights into the phylogenetic relationship among Boraginaceae species and the maternal lineages of purple gromwells.</title>
        <authorList>
            <person name="Okada T."/>
            <person name="Watanabe K."/>
        </authorList>
    </citation>
    <scope>NUCLEOTIDE SEQUENCE [LARGE SCALE GENOMIC DNA]</scope>
</reference>
<proteinExistence type="predicted"/>
<protein>
    <submittedName>
        <fullName evidence="1">Uncharacterized protein</fullName>
    </submittedName>
</protein>
<gene>
    <name evidence="1" type="ORF">LIER_42290</name>
</gene>